<feature type="region of interest" description="Disordered" evidence="3">
    <location>
        <begin position="102"/>
        <end position="133"/>
    </location>
</feature>
<organism evidence="5 6">
    <name type="scientific">Cyanidioschyzon merolae (strain NIES-3377 / 10D)</name>
    <name type="common">Unicellular red alga</name>
    <dbReference type="NCBI Taxonomy" id="280699"/>
    <lineage>
        <taxon>Eukaryota</taxon>
        <taxon>Rhodophyta</taxon>
        <taxon>Bangiophyceae</taxon>
        <taxon>Cyanidiales</taxon>
        <taxon>Cyanidiaceae</taxon>
        <taxon>Cyanidioschyzon</taxon>
    </lineage>
</organism>
<accession>M1V5Z3</accession>
<dbReference type="Gene3D" id="1.10.238.10">
    <property type="entry name" value="EF-hand"/>
    <property type="match status" value="1"/>
</dbReference>
<feature type="compositionally biased region" description="Low complexity" evidence="3">
    <location>
        <begin position="435"/>
        <end position="452"/>
    </location>
</feature>
<gene>
    <name evidence="5" type="ORF">CYME_CMO155C</name>
</gene>
<feature type="compositionally biased region" description="Polar residues" evidence="3">
    <location>
        <begin position="106"/>
        <end position="115"/>
    </location>
</feature>
<dbReference type="GO" id="GO:0000159">
    <property type="term" value="C:protein phosphatase type 2A complex"/>
    <property type="evidence" value="ECO:0007669"/>
    <property type="project" value="TreeGrafter"/>
</dbReference>
<dbReference type="InterPro" id="IPR002048">
    <property type="entry name" value="EF_hand_dom"/>
</dbReference>
<dbReference type="Pfam" id="PF13499">
    <property type="entry name" value="EF-hand_7"/>
    <property type="match status" value="1"/>
</dbReference>
<dbReference type="STRING" id="280699.M1V5Z3"/>
<dbReference type="PANTHER" id="PTHR14095:SF0">
    <property type="entry name" value="MIP22305P"/>
    <property type="match status" value="1"/>
</dbReference>
<feature type="region of interest" description="Disordered" evidence="3">
    <location>
        <begin position="149"/>
        <end position="184"/>
    </location>
</feature>
<dbReference type="PANTHER" id="PTHR14095">
    <property type="entry name" value="PHOSPHATASE 2A REGULATORY SUBUNIT-RELATED"/>
    <property type="match status" value="1"/>
</dbReference>
<protein>
    <submittedName>
        <fullName evidence="5">Probable protein phosphatase 2A regulatory subunit</fullName>
    </submittedName>
</protein>
<dbReference type="EMBL" id="AP006497">
    <property type="protein sequence ID" value="BAM81520.1"/>
    <property type="molecule type" value="Genomic_DNA"/>
</dbReference>
<dbReference type="InterPro" id="IPR041534">
    <property type="entry name" value="EF-hand_13"/>
</dbReference>
<dbReference type="AlphaFoldDB" id="M1V5Z3"/>
<dbReference type="Gene3D" id="1.10.238.220">
    <property type="match status" value="1"/>
</dbReference>
<feature type="region of interest" description="Disordered" evidence="3">
    <location>
        <begin position="423"/>
        <end position="470"/>
    </location>
</feature>
<dbReference type="OrthoDB" id="5586at2759"/>
<dbReference type="InterPro" id="IPR018247">
    <property type="entry name" value="EF_Hand_1_Ca_BS"/>
</dbReference>
<feature type="domain" description="EF-hand" evidence="4">
    <location>
        <begin position="634"/>
        <end position="669"/>
    </location>
</feature>
<dbReference type="HOGENOM" id="CLU_019589_3_0_1"/>
<feature type="compositionally biased region" description="Basic and acidic residues" evidence="3">
    <location>
        <begin position="423"/>
        <end position="434"/>
    </location>
</feature>
<dbReference type="SUPFAM" id="SSF47473">
    <property type="entry name" value="EF-hand"/>
    <property type="match status" value="1"/>
</dbReference>
<evidence type="ECO:0000256" key="3">
    <source>
        <dbReference type="SAM" id="MobiDB-lite"/>
    </source>
</evidence>
<proteinExistence type="predicted"/>
<reference evidence="5 6" key="2">
    <citation type="journal article" date="2007" name="BMC Biol.">
        <title>A 100%-complete sequence reveals unusually simple genomic features in the hot-spring red alga Cyanidioschyzon merolae.</title>
        <authorList>
            <person name="Nozaki H."/>
            <person name="Takano H."/>
            <person name="Misumi O."/>
            <person name="Terasawa K."/>
            <person name="Matsuzaki M."/>
            <person name="Maruyama S."/>
            <person name="Nishida K."/>
            <person name="Yagisawa F."/>
            <person name="Yoshida Y."/>
            <person name="Fujiwara T."/>
            <person name="Takio S."/>
            <person name="Tamura K."/>
            <person name="Chung S.J."/>
            <person name="Nakamura S."/>
            <person name="Kuroiwa H."/>
            <person name="Tanaka K."/>
            <person name="Sato N."/>
            <person name="Kuroiwa T."/>
        </authorList>
    </citation>
    <scope>NUCLEOTIDE SEQUENCE [LARGE SCALE GENOMIC DNA]</scope>
    <source>
        <strain evidence="5 6">10D</strain>
    </source>
</reference>
<dbReference type="KEGG" id="cme:CYME_CMO155C"/>
<keyword evidence="6" id="KW-1185">Reference proteome</keyword>
<dbReference type="GO" id="GO:0005509">
    <property type="term" value="F:calcium ion binding"/>
    <property type="evidence" value="ECO:0007669"/>
    <property type="project" value="InterPro"/>
</dbReference>
<feature type="compositionally biased region" description="Basic and acidic residues" evidence="3">
    <location>
        <begin position="458"/>
        <end position="470"/>
    </location>
</feature>
<dbReference type="Gramene" id="CMO155CT">
    <property type="protein sequence ID" value="CMO155CT"/>
    <property type="gene ID" value="CMO155C"/>
</dbReference>
<evidence type="ECO:0000256" key="2">
    <source>
        <dbReference type="ARBA" id="ARBA00022837"/>
    </source>
</evidence>
<dbReference type="PROSITE" id="PS50222">
    <property type="entry name" value="EF_HAND_2"/>
    <property type="match status" value="1"/>
</dbReference>
<dbReference type="Proteomes" id="UP000007014">
    <property type="component" value="Chromosome 15"/>
</dbReference>
<feature type="compositionally biased region" description="Low complexity" evidence="3">
    <location>
        <begin position="168"/>
        <end position="181"/>
    </location>
</feature>
<keyword evidence="1" id="KW-0479">Metal-binding</keyword>
<evidence type="ECO:0000313" key="5">
    <source>
        <dbReference type="EMBL" id="BAM81520.1"/>
    </source>
</evidence>
<name>M1V5Z3_CYAM1</name>
<sequence>MSSEQTIESGIEVTAVFVTGGDESGVHAISGTMDAPKLLVTLSATDIALEPKRHLEYLFMRWLFLPETLAWLEQVLGKLDVTGRVTDEDLVTAGSPKPTMLRQERLSSPTASCNAASHGATAKRPTNADTITPNSPAGAARSAFYRILSQTPGSPAGGEARVARQGRSRSSSTEEASLTSSPQSPVSHFIRKYEVFRIWSEVEDSDAAMAHGQSDTEERCHEIASYMDSGVGHDGSSTENGASFSPPLPACEETAHQRNALHSGGLNKRSAVNALFVPSECAFAKAETIPRFYYPDGRAHEHVIRAAEEQQAIQAAFDCQDGALSQREVVELIMDIVGLPSFVSLVIFERLLQRQQHFETSNVASEVEGTNKKGAKEISIPGATGERIHQSIFLQWYVEDCAGYDRHARLFHALQRSRDYHASVPNEERTESDAHSVSSPRSSISPRSAAASWTSNRRNLDGQRDRADRQAHERRYLVGSDFRPFIDALLATHPGLQFLQSTPEFQHRYAETVIERIFYYLNRPNGQAYLSDIRRHRLLDIFRSVDEQEDINQERSCFSYEHFYVIYCRFWELDTDHDLMIDREDLLRYNGHALTYRIIDCIFSGRGRPLDCARPGYMSYTDFIWFILSEEDKNSETALDYWFRCIDADGDGKITLYDVDWLYSEQLHRMECLGHEPVAFEDILCQLLDMISKDLDPPVITRSALRSSRMQSHFFNILFNLNKFIAIESRDPSLLRQERAVPDLTDWDRFAALEYLRLSAEDDEANMDAWSASDLEGMYAVSSLSGAESPF</sequence>
<keyword evidence="2" id="KW-0106">Calcium</keyword>
<dbReference type="eggNOG" id="KOG2562">
    <property type="taxonomic scope" value="Eukaryota"/>
</dbReference>
<reference evidence="5 6" key="1">
    <citation type="journal article" date="2004" name="Nature">
        <title>Genome sequence of the ultrasmall unicellular red alga Cyanidioschyzon merolae 10D.</title>
        <authorList>
            <person name="Matsuzaki M."/>
            <person name="Misumi O."/>
            <person name="Shin-i T."/>
            <person name="Maruyama S."/>
            <person name="Takahara M."/>
            <person name="Miyagishima S."/>
            <person name="Mori T."/>
            <person name="Nishida K."/>
            <person name="Yagisawa F."/>
            <person name="Nishida K."/>
            <person name="Yoshida Y."/>
            <person name="Nishimura Y."/>
            <person name="Nakao S."/>
            <person name="Kobayashi T."/>
            <person name="Momoyama Y."/>
            <person name="Higashiyama T."/>
            <person name="Minoda A."/>
            <person name="Sano M."/>
            <person name="Nomoto H."/>
            <person name="Oishi K."/>
            <person name="Hayashi H."/>
            <person name="Ohta F."/>
            <person name="Nishizaka S."/>
            <person name="Haga S."/>
            <person name="Miura S."/>
            <person name="Morishita T."/>
            <person name="Kabeya Y."/>
            <person name="Terasawa K."/>
            <person name="Suzuki Y."/>
            <person name="Ishii Y."/>
            <person name="Asakawa S."/>
            <person name="Takano H."/>
            <person name="Ohta N."/>
            <person name="Kuroiwa H."/>
            <person name="Tanaka K."/>
            <person name="Shimizu N."/>
            <person name="Sugano S."/>
            <person name="Sato N."/>
            <person name="Nozaki H."/>
            <person name="Ogasawara N."/>
            <person name="Kohara Y."/>
            <person name="Kuroiwa T."/>
        </authorList>
    </citation>
    <scope>NUCLEOTIDE SEQUENCE [LARGE SCALE GENOMIC DNA]</scope>
    <source>
        <strain evidence="5 6">10D</strain>
    </source>
</reference>
<dbReference type="InterPro" id="IPR011992">
    <property type="entry name" value="EF-hand-dom_pair"/>
</dbReference>
<dbReference type="GO" id="GO:0019888">
    <property type="term" value="F:protein phosphatase regulator activity"/>
    <property type="evidence" value="ECO:0007669"/>
    <property type="project" value="TreeGrafter"/>
</dbReference>
<evidence type="ECO:0000259" key="4">
    <source>
        <dbReference type="PROSITE" id="PS50222"/>
    </source>
</evidence>
<dbReference type="GeneID" id="16995585"/>
<evidence type="ECO:0000256" key="1">
    <source>
        <dbReference type="ARBA" id="ARBA00022723"/>
    </source>
</evidence>
<dbReference type="RefSeq" id="XP_005537556.1">
    <property type="nucleotide sequence ID" value="XM_005537499.1"/>
</dbReference>
<dbReference type="Pfam" id="PF17958">
    <property type="entry name" value="EF-hand_13"/>
    <property type="match status" value="1"/>
</dbReference>
<evidence type="ECO:0000313" key="6">
    <source>
        <dbReference type="Proteomes" id="UP000007014"/>
    </source>
</evidence>
<dbReference type="Gene3D" id="1.10.238.230">
    <property type="match status" value="1"/>
</dbReference>
<dbReference type="FunFam" id="1.10.238.10:FF:000025">
    <property type="entry name" value="serine/threonine-protein phosphatase 2A regulatory subunit B'' subunit alpha"/>
    <property type="match status" value="1"/>
</dbReference>
<dbReference type="CDD" id="cd21504">
    <property type="entry name" value="PPP2R3A_B-like"/>
    <property type="match status" value="1"/>
</dbReference>
<dbReference type="PROSITE" id="PS00018">
    <property type="entry name" value="EF_HAND_1"/>
    <property type="match status" value="1"/>
</dbReference>